<dbReference type="Proteomes" id="UP000824890">
    <property type="component" value="Unassembled WGS sequence"/>
</dbReference>
<evidence type="ECO:0000256" key="1">
    <source>
        <dbReference type="SAM" id="MobiDB-lite"/>
    </source>
</evidence>
<comment type="caution">
    <text evidence="2">The sequence shown here is derived from an EMBL/GenBank/DDBJ whole genome shotgun (WGS) entry which is preliminary data.</text>
</comment>
<gene>
    <name evidence="2" type="ORF">HID58_047134</name>
</gene>
<accession>A0ABQ8AYF6</accession>
<feature type="region of interest" description="Disordered" evidence="1">
    <location>
        <begin position="53"/>
        <end position="130"/>
    </location>
</feature>
<organism evidence="2 3">
    <name type="scientific">Brassica napus</name>
    <name type="common">Rape</name>
    <dbReference type="NCBI Taxonomy" id="3708"/>
    <lineage>
        <taxon>Eukaryota</taxon>
        <taxon>Viridiplantae</taxon>
        <taxon>Streptophyta</taxon>
        <taxon>Embryophyta</taxon>
        <taxon>Tracheophyta</taxon>
        <taxon>Spermatophyta</taxon>
        <taxon>Magnoliopsida</taxon>
        <taxon>eudicotyledons</taxon>
        <taxon>Gunneridae</taxon>
        <taxon>Pentapetalae</taxon>
        <taxon>rosids</taxon>
        <taxon>malvids</taxon>
        <taxon>Brassicales</taxon>
        <taxon>Brassicaceae</taxon>
        <taxon>Brassiceae</taxon>
        <taxon>Brassica</taxon>
    </lineage>
</organism>
<name>A0ABQ8AYF6_BRANA</name>
<protein>
    <submittedName>
        <fullName evidence="2">Uncharacterized protein</fullName>
    </submittedName>
</protein>
<keyword evidence="3" id="KW-1185">Reference proteome</keyword>
<reference evidence="2 3" key="1">
    <citation type="submission" date="2021-05" db="EMBL/GenBank/DDBJ databases">
        <title>Genome Assembly of Synthetic Allotetraploid Brassica napus Reveals Homoeologous Exchanges between Subgenomes.</title>
        <authorList>
            <person name="Davis J.T."/>
        </authorList>
    </citation>
    <scope>NUCLEOTIDE SEQUENCE [LARGE SCALE GENOMIC DNA]</scope>
    <source>
        <strain evidence="3">cv. Da-Ae</strain>
        <tissue evidence="2">Seedling</tissue>
    </source>
</reference>
<sequence>MYNFVSSTITSISIFNNLSHPSSPLLLSQLSLNNDDANEKLWCDQLLTHSQAEEESSDLRVELDGGGGRDGVGFSTSAKEGGEEDATTARWRKKMEERKIWWRRQQRAGPSRGRRRDGIWRRKKKKRRFD</sequence>
<evidence type="ECO:0000313" key="2">
    <source>
        <dbReference type="EMBL" id="KAH0897566.1"/>
    </source>
</evidence>
<evidence type="ECO:0000313" key="3">
    <source>
        <dbReference type="Proteomes" id="UP000824890"/>
    </source>
</evidence>
<proteinExistence type="predicted"/>
<dbReference type="EMBL" id="JAGKQM010000012">
    <property type="protein sequence ID" value="KAH0897566.1"/>
    <property type="molecule type" value="Genomic_DNA"/>
</dbReference>
<feature type="compositionally biased region" description="Basic residues" evidence="1">
    <location>
        <begin position="121"/>
        <end position="130"/>
    </location>
</feature>